<dbReference type="Pfam" id="PF00085">
    <property type="entry name" value="Thioredoxin"/>
    <property type="match status" value="1"/>
</dbReference>
<evidence type="ECO:0000256" key="4">
    <source>
        <dbReference type="ARBA" id="ARBA00023157"/>
    </source>
</evidence>
<dbReference type="PRINTS" id="PR00421">
    <property type="entry name" value="THIOREDOXIN"/>
</dbReference>
<evidence type="ECO:0000256" key="6">
    <source>
        <dbReference type="PIRNR" id="PIRNR000077"/>
    </source>
</evidence>
<dbReference type="PROSITE" id="PS00194">
    <property type="entry name" value="THIOREDOXIN_1"/>
    <property type="match status" value="1"/>
</dbReference>
<keyword evidence="3" id="KW-0249">Electron transport</keyword>
<dbReference type="SUPFAM" id="SSF52833">
    <property type="entry name" value="Thioredoxin-like"/>
    <property type="match status" value="1"/>
</dbReference>
<evidence type="ECO:0000259" key="7">
    <source>
        <dbReference type="PROSITE" id="PS51352"/>
    </source>
</evidence>
<dbReference type="CDD" id="cd02947">
    <property type="entry name" value="TRX_family"/>
    <property type="match status" value="1"/>
</dbReference>
<comment type="similarity">
    <text evidence="1 6">Belongs to the thioredoxin family.</text>
</comment>
<dbReference type="PANTHER" id="PTHR45663:SF11">
    <property type="entry name" value="GEO12009P1"/>
    <property type="match status" value="1"/>
</dbReference>
<dbReference type="InterPro" id="IPR005746">
    <property type="entry name" value="Thioredoxin"/>
</dbReference>
<dbReference type="PIRSF" id="PIRSF000077">
    <property type="entry name" value="Thioredoxin"/>
    <property type="match status" value="1"/>
</dbReference>
<keyword evidence="5" id="KW-0676">Redox-active center</keyword>
<dbReference type="InterPro" id="IPR013766">
    <property type="entry name" value="Thioredoxin_domain"/>
</dbReference>
<keyword evidence="2" id="KW-0813">Transport</keyword>
<reference evidence="8 9" key="1">
    <citation type="journal article" date="2021" name="Int. J. Syst. Evol. Microbiol.">
        <title>Reticulibacter mediterranei gen. nov., sp. nov., within the new family Reticulibacteraceae fam. nov., and Ktedonospora formicarum gen. nov., sp. nov., Ktedonobacter robiniae sp. nov., Dictyobacter formicarum sp. nov. and Dictyobacter arantiisoli sp. nov., belonging to the class Ktedonobacteria.</title>
        <authorList>
            <person name="Yabe S."/>
            <person name="Zheng Y."/>
            <person name="Wang C.M."/>
            <person name="Sakai Y."/>
            <person name="Abe K."/>
            <person name="Yokota A."/>
            <person name="Donadio S."/>
            <person name="Cavaletti L."/>
            <person name="Monciardini P."/>
        </authorList>
    </citation>
    <scope>NUCLEOTIDE SEQUENCE [LARGE SCALE GENOMIC DNA]</scope>
    <source>
        <strain evidence="8 9">SOSP1-30</strain>
    </source>
</reference>
<name>A0ABQ3V2L7_9CHLR</name>
<proteinExistence type="inferred from homology"/>
<accession>A0ABQ3V2L7</accession>
<dbReference type="PROSITE" id="PS51352">
    <property type="entry name" value="THIOREDOXIN_2"/>
    <property type="match status" value="1"/>
</dbReference>
<dbReference type="EMBL" id="BNJG01000003">
    <property type="protein sequence ID" value="GHO59406.1"/>
    <property type="molecule type" value="Genomic_DNA"/>
</dbReference>
<gene>
    <name evidence="8" type="ORF">KSB_78810</name>
</gene>
<evidence type="ECO:0000313" key="9">
    <source>
        <dbReference type="Proteomes" id="UP000654345"/>
    </source>
</evidence>
<keyword evidence="9" id="KW-1185">Reference proteome</keyword>
<evidence type="ECO:0000256" key="2">
    <source>
        <dbReference type="ARBA" id="ARBA00022448"/>
    </source>
</evidence>
<sequence length="119" mass="13273">MQEYNNLFAVNDQDFESQVLQSTLPVIVDFWAEWCPHCHTLAPVYRQLSTTYEGKLRFATINADESPRVGATFGVQGLPTLIVFHAGKPIARIVGPHPTRLQQHIERALAEISASQPSS</sequence>
<evidence type="ECO:0000313" key="8">
    <source>
        <dbReference type="EMBL" id="GHO59406.1"/>
    </source>
</evidence>
<dbReference type="Proteomes" id="UP000654345">
    <property type="component" value="Unassembled WGS sequence"/>
</dbReference>
<evidence type="ECO:0000256" key="3">
    <source>
        <dbReference type="ARBA" id="ARBA00022982"/>
    </source>
</evidence>
<dbReference type="InterPro" id="IPR017937">
    <property type="entry name" value="Thioredoxin_CS"/>
</dbReference>
<dbReference type="RefSeq" id="WP_201375596.1">
    <property type="nucleotide sequence ID" value="NZ_BNJG01000003.1"/>
</dbReference>
<organism evidence="8 9">
    <name type="scientific">Ktedonobacter robiniae</name>
    <dbReference type="NCBI Taxonomy" id="2778365"/>
    <lineage>
        <taxon>Bacteria</taxon>
        <taxon>Bacillati</taxon>
        <taxon>Chloroflexota</taxon>
        <taxon>Ktedonobacteria</taxon>
        <taxon>Ktedonobacterales</taxon>
        <taxon>Ktedonobacteraceae</taxon>
        <taxon>Ktedonobacter</taxon>
    </lineage>
</organism>
<evidence type="ECO:0000256" key="1">
    <source>
        <dbReference type="ARBA" id="ARBA00008987"/>
    </source>
</evidence>
<comment type="caution">
    <text evidence="8">The sequence shown here is derived from an EMBL/GenBank/DDBJ whole genome shotgun (WGS) entry which is preliminary data.</text>
</comment>
<feature type="domain" description="Thioredoxin" evidence="7">
    <location>
        <begin position="1"/>
        <end position="117"/>
    </location>
</feature>
<evidence type="ECO:0000256" key="5">
    <source>
        <dbReference type="ARBA" id="ARBA00023284"/>
    </source>
</evidence>
<keyword evidence="4" id="KW-1015">Disulfide bond</keyword>
<dbReference type="PANTHER" id="PTHR45663">
    <property type="entry name" value="GEO12009P1"/>
    <property type="match status" value="1"/>
</dbReference>
<protein>
    <recommendedName>
        <fullName evidence="6">Thioredoxin</fullName>
    </recommendedName>
</protein>
<dbReference type="Gene3D" id="3.40.30.10">
    <property type="entry name" value="Glutaredoxin"/>
    <property type="match status" value="1"/>
</dbReference>
<dbReference type="InterPro" id="IPR036249">
    <property type="entry name" value="Thioredoxin-like_sf"/>
</dbReference>